<evidence type="ECO:0000313" key="2">
    <source>
        <dbReference type="EMBL" id="KAG5595182.1"/>
    </source>
</evidence>
<accession>A0A9J5Y831</accession>
<keyword evidence="3" id="KW-1185">Reference proteome</keyword>
<sequence>MSSGSDSDRSRDHLGVRQPNNSIKKKSRRLVDVMDIVEFLSSALEARNTDTHLYVVPFGATDPRSYHTQYHRPHGDSFYFIVLTSTSL</sequence>
<comment type="caution">
    <text evidence="2">The sequence shown here is derived from an EMBL/GenBank/DDBJ whole genome shotgun (WGS) entry which is preliminary data.</text>
</comment>
<evidence type="ECO:0000313" key="3">
    <source>
        <dbReference type="Proteomes" id="UP000824120"/>
    </source>
</evidence>
<gene>
    <name evidence="2" type="ORF">H5410_036414</name>
</gene>
<name>A0A9J5Y831_SOLCO</name>
<evidence type="ECO:0000256" key="1">
    <source>
        <dbReference type="SAM" id="MobiDB-lite"/>
    </source>
</evidence>
<dbReference type="EMBL" id="JACXVP010000007">
    <property type="protein sequence ID" value="KAG5595182.1"/>
    <property type="molecule type" value="Genomic_DNA"/>
</dbReference>
<feature type="compositionally biased region" description="Basic and acidic residues" evidence="1">
    <location>
        <begin position="1"/>
        <end position="15"/>
    </location>
</feature>
<proteinExistence type="predicted"/>
<protein>
    <submittedName>
        <fullName evidence="2">Uncharacterized protein</fullName>
    </submittedName>
</protein>
<reference evidence="2 3" key="1">
    <citation type="submission" date="2020-09" db="EMBL/GenBank/DDBJ databases">
        <title>De no assembly of potato wild relative species, Solanum commersonii.</title>
        <authorList>
            <person name="Cho K."/>
        </authorList>
    </citation>
    <scope>NUCLEOTIDE SEQUENCE [LARGE SCALE GENOMIC DNA]</scope>
    <source>
        <strain evidence="2">LZ3.2</strain>
        <tissue evidence="2">Leaf</tissue>
    </source>
</reference>
<dbReference type="AlphaFoldDB" id="A0A9J5Y831"/>
<dbReference type="Proteomes" id="UP000824120">
    <property type="component" value="Chromosome 7"/>
</dbReference>
<organism evidence="2 3">
    <name type="scientific">Solanum commersonii</name>
    <name type="common">Commerson's wild potato</name>
    <name type="synonym">Commerson's nightshade</name>
    <dbReference type="NCBI Taxonomy" id="4109"/>
    <lineage>
        <taxon>Eukaryota</taxon>
        <taxon>Viridiplantae</taxon>
        <taxon>Streptophyta</taxon>
        <taxon>Embryophyta</taxon>
        <taxon>Tracheophyta</taxon>
        <taxon>Spermatophyta</taxon>
        <taxon>Magnoliopsida</taxon>
        <taxon>eudicotyledons</taxon>
        <taxon>Gunneridae</taxon>
        <taxon>Pentapetalae</taxon>
        <taxon>asterids</taxon>
        <taxon>lamiids</taxon>
        <taxon>Solanales</taxon>
        <taxon>Solanaceae</taxon>
        <taxon>Solanoideae</taxon>
        <taxon>Solaneae</taxon>
        <taxon>Solanum</taxon>
    </lineage>
</organism>
<feature type="region of interest" description="Disordered" evidence="1">
    <location>
        <begin position="1"/>
        <end position="25"/>
    </location>
</feature>